<evidence type="ECO:0000313" key="3">
    <source>
        <dbReference type="Proteomes" id="UP001209878"/>
    </source>
</evidence>
<dbReference type="AlphaFoldDB" id="A0AAD9JI32"/>
<keyword evidence="1" id="KW-0732">Signal</keyword>
<keyword evidence="3" id="KW-1185">Reference proteome</keyword>
<feature type="chain" id="PRO_5042101515" evidence="1">
    <location>
        <begin position="17"/>
        <end position="65"/>
    </location>
</feature>
<dbReference type="Proteomes" id="UP001209878">
    <property type="component" value="Unassembled WGS sequence"/>
</dbReference>
<dbReference type="EMBL" id="JAODUO010002315">
    <property type="protein sequence ID" value="KAK2153387.1"/>
    <property type="molecule type" value="Genomic_DNA"/>
</dbReference>
<protein>
    <submittedName>
        <fullName evidence="2">Uncharacterized protein</fullName>
    </submittedName>
</protein>
<gene>
    <name evidence="2" type="ORF">NP493_2320g00005</name>
</gene>
<comment type="caution">
    <text evidence="2">The sequence shown here is derived from an EMBL/GenBank/DDBJ whole genome shotgun (WGS) entry which is preliminary data.</text>
</comment>
<evidence type="ECO:0000313" key="2">
    <source>
        <dbReference type="EMBL" id="KAK2153387.1"/>
    </source>
</evidence>
<feature type="signal peptide" evidence="1">
    <location>
        <begin position="1"/>
        <end position="16"/>
    </location>
</feature>
<reference evidence="2" key="1">
    <citation type="journal article" date="2023" name="Mol. Biol. Evol.">
        <title>Third-Generation Sequencing Reveals the Adaptive Role of the Epigenome in Three Deep-Sea Polychaetes.</title>
        <authorList>
            <person name="Perez M."/>
            <person name="Aroh O."/>
            <person name="Sun Y."/>
            <person name="Lan Y."/>
            <person name="Juniper S.K."/>
            <person name="Young C.R."/>
            <person name="Angers B."/>
            <person name="Qian P.Y."/>
        </authorList>
    </citation>
    <scope>NUCLEOTIDE SEQUENCE</scope>
    <source>
        <strain evidence="2">R07B-5</strain>
    </source>
</reference>
<name>A0AAD9JI32_RIDPI</name>
<sequence>MIALGVITLILRQASASCTGRLQEILQQDPSEPIRGIRTDDDNIISLNSFIYSLIGVTVDSRENV</sequence>
<accession>A0AAD9JI32</accession>
<proteinExistence type="predicted"/>
<organism evidence="2 3">
    <name type="scientific">Ridgeia piscesae</name>
    <name type="common">Tubeworm</name>
    <dbReference type="NCBI Taxonomy" id="27915"/>
    <lineage>
        <taxon>Eukaryota</taxon>
        <taxon>Metazoa</taxon>
        <taxon>Spiralia</taxon>
        <taxon>Lophotrochozoa</taxon>
        <taxon>Annelida</taxon>
        <taxon>Polychaeta</taxon>
        <taxon>Sedentaria</taxon>
        <taxon>Canalipalpata</taxon>
        <taxon>Sabellida</taxon>
        <taxon>Siboglinidae</taxon>
        <taxon>Ridgeia</taxon>
    </lineage>
</organism>
<evidence type="ECO:0000256" key="1">
    <source>
        <dbReference type="SAM" id="SignalP"/>
    </source>
</evidence>